<comment type="caution">
    <text evidence="10">The sequence shown here is derived from an EMBL/GenBank/DDBJ whole genome shotgun (WGS) entry which is preliminary data.</text>
</comment>
<dbReference type="Pfam" id="PF07690">
    <property type="entry name" value="MFS_1"/>
    <property type="match status" value="1"/>
</dbReference>
<reference evidence="10 11" key="1">
    <citation type="submission" date="2019-02" db="EMBL/GenBank/DDBJ databases">
        <title>Prokaryotic population dynamics and viral predation in marine succession experiment using metagenomics: the confinement effect.</title>
        <authorList>
            <person name="Haro-Moreno J.M."/>
            <person name="Rodriguez-Valera F."/>
            <person name="Lopez-Perez M."/>
        </authorList>
    </citation>
    <scope>NUCLEOTIDE SEQUENCE [LARGE SCALE GENOMIC DNA]</scope>
    <source>
        <strain evidence="10">MED-G161</strain>
    </source>
</reference>
<evidence type="ECO:0000256" key="7">
    <source>
        <dbReference type="ARBA" id="ARBA00038514"/>
    </source>
</evidence>
<dbReference type="InterPro" id="IPR020846">
    <property type="entry name" value="MFS_dom"/>
</dbReference>
<dbReference type="GO" id="GO:0015293">
    <property type="term" value="F:symporter activity"/>
    <property type="evidence" value="ECO:0007669"/>
    <property type="project" value="UniProtKB-KW"/>
</dbReference>
<accession>A0A520MTI8</accession>
<keyword evidence="2" id="KW-0813">Transport</keyword>
<dbReference type="PANTHER" id="PTHR11662">
    <property type="entry name" value="SOLUTE CARRIER FAMILY 17"/>
    <property type="match status" value="1"/>
</dbReference>
<evidence type="ECO:0000259" key="9">
    <source>
        <dbReference type="PROSITE" id="PS50850"/>
    </source>
</evidence>
<protein>
    <submittedName>
        <fullName evidence="10">MFS transporter</fullName>
    </submittedName>
</protein>
<dbReference type="EMBL" id="SHBG01000018">
    <property type="protein sequence ID" value="RZO24540.1"/>
    <property type="molecule type" value="Genomic_DNA"/>
</dbReference>
<evidence type="ECO:0000256" key="4">
    <source>
        <dbReference type="ARBA" id="ARBA00022847"/>
    </source>
</evidence>
<dbReference type="FunFam" id="1.20.1250.20:FF:000003">
    <property type="entry name" value="Solute carrier family 17 member 3"/>
    <property type="match status" value="1"/>
</dbReference>
<evidence type="ECO:0000256" key="6">
    <source>
        <dbReference type="ARBA" id="ARBA00023136"/>
    </source>
</evidence>
<sequence length="424" mass="46861">MNFPYRFKVVFLSFLAVFICYIDRVNISVAIIPMQDQFGWSELQVGIILGSFYFGYMITMILGGYLADKYGGKKVLGYGLLIWSLFTIITPFFAYSGLWWLILIRVLMGLGEGITFPSWHSIYARWIPFNERTRAVAFTNSGIAAGTVFGYVVAAAIISNYSWEWVFYSFGVLGVFWYFFWSKSVTSYPEDNKNLSQDELQIIKNEAPANSSPPSIPFLKLLSNGPFMAIAVATFCNNWSLYTFLSYLPKFVNSPISEGGMGIDLGSSIFVYAILIPSLVSIFSLIMGGVITDSFIKRGYKIIKVRKAVNSVGFFGSAIFLYLISLQDALFNVVFLLCLINVCSGICAGGFGVNHADLGPKYTGSLVGISGSIGMVAAILSPMIAGLVLEITNSWDVIFYICSAVLIFGGLFYLIFASASRQFD</sequence>
<dbReference type="FunFam" id="1.20.1250.20:FF:000423">
    <property type="entry name" value="Putative inorganic phosphate cotransporter-like Protein"/>
    <property type="match status" value="1"/>
</dbReference>
<feature type="transmembrane region" description="Helical" evidence="8">
    <location>
        <begin position="75"/>
        <end position="94"/>
    </location>
</feature>
<dbReference type="InterPro" id="IPR050382">
    <property type="entry name" value="MFS_Na/Anion_cotransporter"/>
</dbReference>
<proteinExistence type="inferred from homology"/>
<keyword evidence="6 8" id="KW-0472">Membrane</keyword>
<evidence type="ECO:0000256" key="1">
    <source>
        <dbReference type="ARBA" id="ARBA00004141"/>
    </source>
</evidence>
<comment type="subcellular location">
    <subcellularLocation>
        <location evidence="1">Membrane</location>
        <topology evidence="1">Multi-pass membrane protein</topology>
    </subcellularLocation>
</comment>
<name>A0A520MTI8_9GAMM</name>
<feature type="transmembrane region" description="Helical" evidence="8">
    <location>
        <begin position="365"/>
        <end position="385"/>
    </location>
</feature>
<feature type="transmembrane region" description="Helical" evidence="8">
    <location>
        <begin position="43"/>
        <end position="63"/>
    </location>
</feature>
<organism evidence="10 11">
    <name type="scientific">SAR86 cluster bacterium</name>
    <dbReference type="NCBI Taxonomy" id="2030880"/>
    <lineage>
        <taxon>Bacteria</taxon>
        <taxon>Pseudomonadati</taxon>
        <taxon>Pseudomonadota</taxon>
        <taxon>Gammaproteobacteria</taxon>
        <taxon>SAR86 cluster</taxon>
    </lineage>
</organism>
<dbReference type="Gene3D" id="1.20.1250.20">
    <property type="entry name" value="MFS general substrate transporter like domains"/>
    <property type="match status" value="2"/>
</dbReference>
<feature type="transmembrane region" description="Helical" evidence="8">
    <location>
        <begin position="165"/>
        <end position="181"/>
    </location>
</feature>
<evidence type="ECO:0000256" key="8">
    <source>
        <dbReference type="SAM" id="Phobius"/>
    </source>
</evidence>
<dbReference type="SUPFAM" id="SSF103473">
    <property type="entry name" value="MFS general substrate transporter"/>
    <property type="match status" value="1"/>
</dbReference>
<dbReference type="InterPro" id="IPR011701">
    <property type="entry name" value="MFS"/>
</dbReference>
<evidence type="ECO:0000256" key="2">
    <source>
        <dbReference type="ARBA" id="ARBA00022448"/>
    </source>
</evidence>
<feature type="domain" description="Major facilitator superfamily (MFS) profile" evidence="9">
    <location>
        <begin position="9"/>
        <end position="421"/>
    </location>
</feature>
<dbReference type="PROSITE" id="PS50850">
    <property type="entry name" value="MFS"/>
    <property type="match status" value="1"/>
</dbReference>
<dbReference type="InterPro" id="IPR036259">
    <property type="entry name" value="MFS_trans_sf"/>
</dbReference>
<keyword evidence="3 8" id="KW-0812">Transmembrane</keyword>
<keyword evidence="5 8" id="KW-1133">Transmembrane helix</keyword>
<keyword evidence="4" id="KW-0769">Symport</keyword>
<dbReference type="GO" id="GO:0016020">
    <property type="term" value="C:membrane"/>
    <property type="evidence" value="ECO:0007669"/>
    <property type="project" value="UniProtKB-SubCell"/>
</dbReference>
<dbReference type="AlphaFoldDB" id="A0A520MTI8"/>
<evidence type="ECO:0000313" key="11">
    <source>
        <dbReference type="Proteomes" id="UP000315498"/>
    </source>
</evidence>
<feature type="transmembrane region" description="Helical" evidence="8">
    <location>
        <begin position="227"/>
        <end position="249"/>
    </location>
</feature>
<evidence type="ECO:0000256" key="5">
    <source>
        <dbReference type="ARBA" id="ARBA00022989"/>
    </source>
</evidence>
<dbReference type="PANTHER" id="PTHR11662:SF399">
    <property type="entry name" value="FI19708P1-RELATED"/>
    <property type="match status" value="1"/>
</dbReference>
<feature type="transmembrane region" description="Helical" evidence="8">
    <location>
        <begin position="100"/>
        <end position="123"/>
    </location>
</feature>
<evidence type="ECO:0000256" key="3">
    <source>
        <dbReference type="ARBA" id="ARBA00022692"/>
    </source>
</evidence>
<gene>
    <name evidence="10" type="ORF">EVA94_02520</name>
</gene>
<feature type="transmembrane region" description="Helical" evidence="8">
    <location>
        <begin position="330"/>
        <end position="353"/>
    </location>
</feature>
<dbReference type="Proteomes" id="UP000315498">
    <property type="component" value="Unassembled WGS sequence"/>
</dbReference>
<feature type="transmembrane region" description="Helical" evidence="8">
    <location>
        <begin position="269"/>
        <end position="296"/>
    </location>
</feature>
<evidence type="ECO:0000313" key="10">
    <source>
        <dbReference type="EMBL" id="RZO24540.1"/>
    </source>
</evidence>
<feature type="transmembrane region" description="Helical" evidence="8">
    <location>
        <begin position="308"/>
        <end position="324"/>
    </location>
</feature>
<comment type="similarity">
    <text evidence="7">Belongs to the major facilitator superfamily. Phthalate permease family.</text>
</comment>
<feature type="transmembrane region" description="Helical" evidence="8">
    <location>
        <begin position="135"/>
        <end position="159"/>
    </location>
</feature>
<feature type="transmembrane region" description="Helical" evidence="8">
    <location>
        <begin position="397"/>
        <end position="416"/>
    </location>
</feature>